<evidence type="ECO:0000313" key="5">
    <source>
        <dbReference type="EMBL" id="KAG3209616.1"/>
    </source>
</evidence>
<dbReference type="Proteomes" id="UP000774804">
    <property type="component" value="Unassembled WGS sequence"/>
</dbReference>
<evidence type="ECO:0000313" key="2">
    <source>
        <dbReference type="EMBL" id="KAG2904424.1"/>
    </source>
</evidence>
<dbReference type="Proteomes" id="UP000760860">
    <property type="component" value="Unassembled WGS sequence"/>
</dbReference>
<evidence type="ECO:0000313" key="1">
    <source>
        <dbReference type="EMBL" id="KAG2830994.1"/>
    </source>
</evidence>
<protein>
    <submittedName>
        <fullName evidence="3">Uncharacterized protein</fullName>
    </submittedName>
</protein>
<dbReference type="EMBL" id="RCMK01001023">
    <property type="protein sequence ID" value="KAG2904424.1"/>
    <property type="molecule type" value="Genomic_DNA"/>
</dbReference>
<evidence type="ECO:0000313" key="6">
    <source>
        <dbReference type="Proteomes" id="UP000774804"/>
    </source>
</evidence>
<dbReference type="AlphaFoldDB" id="A0A8T1CAD0"/>
<dbReference type="EMBL" id="RCMG01001297">
    <property type="protein sequence ID" value="KAG2830994.1"/>
    <property type="molecule type" value="Genomic_DNA"/>
</dbReference>
<accession>A0A8T1CAD0</accession>
<dbReference type="EMBL" id="RCMI01000330">
    <property type="protein sequence ID" value="KAG2916923.1"/>
    <property type="molecule type" value="Genomic_DNA"/>
</dbReference>
<reference evidence="3" key="1">
    <citation type="submission" date="2018-10" db="EMBL/GenBank/DDBJ databases">
        <title>Effector identification in a new, highly contiguous assembly of the strawberry crown rot pathogen Phytophthora cactorum.</title>
        <authorList>
            <person name="Armitage A.D."/>
            <person name="Nellist C.F."/>
            <person name="Bates H."/>
            <person name="Vickerstaff R.J."/>
            <person name="Harrison R.J."/>
        </authorList>
    </citation>
    <scope>NUCLEOTIDE SEQUENCE</scope>
    <source>
        <strain evidence="1">15-7</strain>
        <strain evidence="3">4032</strain>
        <strain evidence="2">4040</strain>
        <strain evidence="4">P415</strain>
        <strain evidence="5">P421</strain>
    </source>
</reference>
<proteinExistence type="predicted"/>
<dbReference type="Proteomes" id="UP000697107">
    <property type="component" value="Unassembled WGS sequence"/>
</dbReference>
<organism evidence="3 6">
    <name type="scientific">Phytophthora cactorum</name>
    <dbReference type="NCBI Taxonomy" id="29920"/>
    <lineage>
        <taxon>Eukaryota</taxon>
        <taxon>Sar</taxon>
        <taxon>Stramenopiles</taxon>
        <taxon>Oomycota</taxon>
        <taxon>Peronosporomycetes</taxon>
        <taxon>Peronosporales</taxon>
        <taxon>Peronosporaceae</taxon>
        <taxon>Phytophthora</taxon>
    </lineage>
</organism>
<comment type="caution">
    <text evidence="3">The sequence shown here is derived from an EMBL/GenBank/DDBJ whole genome shotgun (WGS) entry which is preliminary data.</text>
</comment>
<evidence type="ECO:0000313" key="4">
    <source>
        <dbReference type="EMBL" id="KAG2979951.1"/>
    </source>
</evidence>
<name>A0A8T1CAD0_9STRA</name>
<dbReference type="Proteomes" id="UP000736787">
    <property type="component" value="Unassembled WGS sequence"/>
</dbReference>
<dbReference type="EMBL" id="RCML01000348">
    <property type="protein sequence ID" value="KAG2979951.1"/>
    <property type="molecule type" value="Genomic_DNA"/>
</dbReference>
<gene>
    <name evidence="1" type="ORF">PC113_g21010</name>
    <name evidence="3" type="ORF">PC115_g10887</name>
    <name evidence="2" type="ORF">PC117_g21027</name>
    <name evidence="4" type="ORF">PC118_g11470</name>
    <name evidence="5" type="ORF">PC129_g19371</name>
</gene>
<sequence>MSLVVSGLSTHSRVTIYLSQMPEEEFKTNFRMTRRYFFLLCVNSSLDITSFRALPQQLSYLNVSCVSCSASRQMLFFGQRLMNVVKFPREPKTFLVYLIALV</sequence>
<evidence type="ECO:0000313" key="3">
    <source>
        <dbReference type="EMBL" id="KAG2916923.1"/>
    </source>
</evidence>
<dbReference type="Proteomes" id="UP000735874">
    <property type="component" value="Unassembled WGS sequence"/>
</dbReference>
<dbReference type="EMBL" id="RCMV01001235">
    <property type="protein sequence ID" value="KAG3209616.1"/>
    <property type="molecule type" value="Genomic_DNA"/>
</dbReference>